<dbReference type="Pfam" id="PF00514">
    <property type="entry name" value="Arm"/>
    <property type="match status" value="1"/>
</dbReference>
<dbReference type="EMBL" id="JAWDGP010007710">
    <property type="protein sequence ID" value="KAK3707681.1"/>
    <property type="molecule type" value="Genomic_DNA"/>
</dbReference>
<reference evidence="1" key="1">
    <citation type="journal article" date="2023" name="G3 (Bethesda)">
        <title>A reference genome for the long-term kleptoplast-retaining sea slug Elysia crispata morphotype clarki.</title>
        <authorList>
            <person name="Eastman K.E."/>
            <person name="Pendleton A.L."/>
            <person name="Shaikh M.A."/>
            <person name="Suttiyut T."/>
            <person name="Ogas R."/>
            <person name="Tomko P."/>
            <person name="Gavelis G."/>
            <person name="Widhalm J.R."/>
            <person name="Wisecaver J.H."/>
        </authorList>
    </citation>
    <scope>NUCLEOTIDE SEQUENCE</scope>
    <source>
        <strain evidence="1">ECLA1</strain>
    </source>
</reference>
<dbReference type="InterPro" id="IPR016024">
    <property type="entry name" value="ARM-type_fold"/>
</dbReference>
<gene>
    <name evidence="1" type="ORF">RRG08_050496</name>
</gene>
<dbReference type="InterPro" id="IPR011989">
    <property type="entry name" value="ARM-like"/>
</dbReference>
<comment type="caution">
    <text evidence="1">The sequence shown here is derived from an EMBL/GenBank/DDBJ whole genome shotgun (WGS) entry which is preliminary data.</text>
</comment>
<dbReference type="PANTHER" id="PTHR16356:SF1">
    <property type="entry name" value="TRANSMEMBRANE AND COILED-COIL DOMAIN-CONTAINING PROTEIN 6"/>
    <property type="match status" value="1"/>
</dbReference>
<protein>
    <recommendedName>
        <fullName evidence="3">Importin subunit alpha</fullName>
    </recommendedName>
</protein>
<dbReference type="Gene3D" id="1.25.10.10">
    <property type="entry name" value="Leucine-rich Repeat Variant"/>
    <property type="match status" value="2"/>
</dbReference>
<evidence type="ECO:0000313" key="2">
    <source>
        <dbReference type="Proteomes" id="UP001283361"/>
    </source>
</evidence>
<name>A0AAE0XSA2_9GAST</name>
<sequence>MAGEEHRKLYKKSGKDTFEIQLAVKDSLLSGQRRERERLLTRKRLKVESLNEATCKLSAEKEQLRVEGATKLLKSGQKVEALTALHQCFARDSKNAETFIKCEGLPLLHSCLLSTNSSVLHAAAWCSINLTAADSHAVQKALRLSPFLIQFLSGSDSTMQELCAWAIGNLAGDSQSNKETLLGQGVIPHLLNLVSTPHHVMVETRTQSVLHALINLARDTTYKCCRCMLENSLFSSLKILLKEVPESSQLCQEIGWLTSCVYSREEIFSEILNANQCGTILHLVVDKLLHLSCLPQDESKEKMMIPYLLCCGNMIGLSTELALLASDLPMFLPAMKACLSSSSNAILLDTVWTLSNFCAEPSCRALVVSQSELMSRLLSLCNEADIHFELLSEVLSLMEGMVRVSCVMNRLLIKQGTLENLSHLLKNSKSTVADKILSIMEILLQDLDLPQQPPGALSYVRESLQYLTTISFDIKLVERTKAVMELFPLSTSSV</sequence>
<dbReference type="SMART" id="SM00185">
    <property type="entry name" value="ARM"/>
    <property type="match status" value="3"/>
</dbReference>
<dbReference type="Proteomes" id="UP001283361">
    <property type="component" value="Unassembled WGS sequence"/>
</dbReference>
<organism evidence="1 2">
    <name type="scientific">Elysia crispata</name>
    <name type="common">lettuce slug</name>
    <dbReference type="NCBI Taxonomy" id="231223"/>
    <lineage>
        <taxon>Eukaryota</taxon>
        <taxon>Metazoa</taxon>
        <taxon>Spiralia</taxon>
        <taxon>Lophotrochozoa</taxon>
        <taxon>Mollusca</taxon>
        <taxon>Gastropoda</taxon>
        <taxon>Heterobranchia</taxon>
        <taxon>Euthyneura</taxon>
        <taxon>Panpulmonata</taxon>
        <taxon>Sacoglossa</taxon>
        <taxon>Placobranchoidea</taxon>
        <taxon>Plakobranchidae</taxon>
        <taxon>Elysia</taxon>
    </lineage>
</organism>
<dbReference type="InterPro" id="IPR000225">
    <property type="entry name" value="Armadillo"/>
</dbReference>
<evidence type="ECO:0000313" key="1">
    <source>
        <dbReference type="EMBL" id="KAK3707681.1"/>
    </source>
</evidence>
<accession>A0AAE0XSA2</accession>
<dbReference type="PANTHER" id="PTHR16356">
    <property type="entry name" value="TRANSMEMBRANE AND COILED-COIL DOMAIN-CONTAINING PROTEIN 6 TMCO6"/>
    <property type="match status" value="1"/>
</dbReference>
<proteinExistence type="predicted"/>
<keyword evidence="2" id="KW-1185">Reference proteome</keyword>
<dbReference type="SUPFAM" id="SSF48371">
    <property type="entry name" value="ARM repeat"/>
    <property type="match status" value="1"/>
</dbReference>
<dbReference type="AlphaFoldDB" id="A0AAE0XSA2"/>
<evidence type="ECO:0008006" key="3">
    <source>
        <dbReference type="Google" id="ProtNLM"/>
    </source>
</evidence>